<keyword evidence="3 8" id="KW-0813">Transport</keyword>
<evidence type="ECO:0000259" key="9">
    <source>
        <dbReference type="PROSITE" id="PS50928"/>
    </source>
</evidence>
<name>A0A5C8P6M6_9HYPH</name>
<feature type="transmembrane region" description="Helical" evidence="8">
    <location>
        <begin position="70"/>
        <end position="90"/>
    </location>
</feature>
<dbReference type="EMBL" id="VDUZ01000084">
    <property type="protein sequence ID" value="TXL69404.1"/>
    <property type="molecule type" value="Genomic_DNA"/>
</dbReference>
<evidence type="ECO:0000256" key="3">
    <source>
        <dbReference type="ARBA" id="ARBA00022448"/>
    </source>
</evidence>
<keyword evidence="6 8" id="KW-1133">Transmembrane helix</keyword>
<comment type="caution">
    <text evidence="10">The sequence shown here is derived from an EMBL/GenBank/DDBJ whole genome shotgun (WGS) entry which is preliminary data.</text>
</comment>
<dbReference type="PANTHER" id="PTHR43848:SF2">
    <property type="entry name" value="PUTRESCINE TRANSPORT SYSTEM PERMEASE PROTEIN POTI"/>
    <property type="match status" value="1"/>
</dbReference>
<gene>
    <name evidence="10" type="ORF">FHP25_39120</name>
</gene>
<feature type="transmembrane region" description="Helical" evidence="8">
    <location>
        <begin position="185"/>
        <end position="207"/>
    </location>
</feature>
<evidence type="ECO:0000256" key="7">
    <source>
        <dbReference type="ARBA" id="ARBA00023136"/>
    </source>
</evidence>
<evidence type="ECO:0000256" key="2">
    <source>
        <dbReference type="ARBA" id="ARBA00007069"/>
    </source>
</evidence>
<dbReference type="InterPro" id="IPR000515">
    <property type="entry name" value="MetI-like"/>
</dbReference>
<keyword evidence="4" id="KW-1003">Cell membrane</keyword>
<dbReference type="PROSITE" id="PS50928">
    <property type="entry name" value="ABC_TM1"/>
    <property type="match status" value="1"/>
</dbReference>
<sequence length="299" mass="32458">MSARTVQRLMMGFYVVLFFGFLFGPLLVMAVTAVNTAQYPQVLPFEGFTLDWFVVLLDDRNLVDGIRNSILIGVFVVLLSVPLGLAGAIVMTQIYDRARSLYYLVVVSPVLTPGIIIGISTVIFWRDVADSIGSESVYSGLFLATLGQSTFISAYCMLIFLSRLQRFDPSQREAALDLGATHTQVFFHILLPFLKPAVFSAALIAFLSSFENYNTTTFAILADKTLTTVLAGRVRQGTTPAISALAVLIIAITLAGAVLYEVLRRIEQRREQGRAKAAAMAERAEVAGGLAPAAALMSS</sequence>
<protein>
    <submittedName>
        <fullName evidence="10">ABC transporter permease</fullName>
    </submittedName>
</protein>
<dbReference type="InterPro" id="IPR051789">
    <property type="entry name" value="Bact_Polyamine_Transport"/>
</dbReference>
<dbReference type="PANTHER" id="PTHR43848">
    <property type="entry name" value="PUTRESCINE TRANSPORT SYSTEM PERMEASE PROTEIN POTI"/>
    <property type="match status" value="1"/>
</dbReference>
<feature type="transmembrane region" description="Helical" evidence="8">
    <location>
        <begin position="12"/>
        <end position="34"/>
    </location>
</feature>
<dbReference type="AlphaFoldDB" id="A0A5C8P6M6"/>
<feature type="domain" description="ABC transmembrane type-1" evidence="9">
    <location>
        <begin position="66"/>
        <end position="260"/>
    </location>
</feature>
<dbReference type="CDD" id="cd06261">
    <property type="entry name" value="TM_PBP2"/>
    <property type="match status" value="1"/>
</dbReference>
<keyword evidence="7 8" id="KW-0472">Membrane</keyword>
<dbReference type="OrthoDB" id="9808399at2"/>
<feature type="transmembrane region" description="Helical" evidence="8">
    <location>
        <begin position="102"/>
        <end position="125"/>
    </location>
</feature>
<feature type="transmembrane region" description="Helical" evidence="8">
    <location>
        <begin position="137"/>
        <end position="164"/>
    </location>
</feature>
<evidence type="ECO:0000256" key="1">
    <source>
        <dbReference type="ARBA" id="ARBA00004651"/>
    </source>
</evidence>
<dbReference type="GO" id="GO:0005886">
    <property type="term" value="C:plasma membrane"/>
    <property type="evidence" value="ECO:0007669"/>
    <property type="project" value="UniProtKB-SubCell"/>
</dbReference>
<reference evidence="10 11" key="1">
    <citation type="submission" date="2019-06" db="EMBL/GenBank/DDBJ databases">
        <title>New taxonomy in bacterial strain CC-CFT640, isolated from vineyard.</title>
        <authorList>
            <person name="Lin S.-Y."/>
            <person name="Tsai C.-F."/>
            <person name="Young C.-C."/>
        </authorList>
    </citation>
    <scope>NUCLEOTIDE SEQUENCE [LARGE SCALE GENOMIC DNA]</scope>
    <source>
        <strain evidence="10 11">CC-CFT640</strain>
    </source>
</reference>
<comment type="subcellular location">
    <subcellularLocation>
        <location evidence="1 8">Cell membrane</location>
        <topology evidence="1 8">Multi-pass membrane protein</topology>
    </subcellularLocation>
</comment>
<evidence type="ECO:0000256" key="5">
    <source>
        <dbReference type="ARBA" id="ARBA00022692"/>
    </source>
</evidence>
<organism evidence="10 11">
    <name type="scientific">Vineibacter terrae</name>
    <dbReference type="NCBI Taxonomy" id="2586908"/>
    <lineage>
        <taxon>Bacteria</taxon>
        <taxon>Pseudomonadati</taxon>
        <taxon>Pseudomonadota</taxon>
        <taxon>Alphaproteobacteria</taxon>
        <taxon>Hyphomicrobiales</taxon>
        <taxon>Vineibacter</taxon>
    </lineage>
</organism>
<evidence type="ECO:0000256" key="8">
    <source>
        <dbReference type="RuleBase" id="RU363032"/>
    </source>
</evidence>
<keyword evidence="5 8" id="KW-0812">Transmembrane</keyword>
<evidence type="ECO:0000256" key="4">
    <source>
        <dbReference type="ARBA" id="ARBA00022475"/>
    </source>
</evidence>
<dbReference type="GO" id="GO:0055085">
    <property type="term" value="P:transmembrane transport"/>
    <property type="evidence" value="ECO:0007669"/>
    <property type="project" value="InterPro"/>
</dbReference>
<keyword evidence="11" id="KW-1185">Reference proteome</keyword>
<comment type="similarity">
    <text evidence="2">Belongs to the binding-protein-dependent transport system permease family. CysTW subfamily.</text>
</comment>
<dbReference type="Proteomes" id="UP000321638">
    <property type="component" value="Unassembled WGS sequence"/>
</dbReference>
<evidence type="ECO:0000313" key="11">
    <source>
        <dbReference type="Proteomes" id="UP000321638"/>
    </source>
</evidence>
<proteinExistence type="inferred from homology"/>
<accession>A0A5C8P6M6</accession>
<dbReference type="InterPro" id="IPR035906">
    <property type="entry name" value="MetI-like_sf"/>
</dbReference>
<dbReference type="SUPFAM" id="SSF161098">
    <property type="entry name" value="MetI-like"/>
    <property type="match status" value="1"/>
</dbReference>
<evidence type="ECO:0000256" key="6">
    <source>
        <dbReference type="ARBA" id="ARBA00022989"/>
    </source>
</evidence>
<dbReference type="Gene3D" id="1.10.3720.10">
    <property type="entry name" value="MetI-like"/>
    <property type="match status" value="1"/>
</dbReference>
<dbReference type="RefSeq" id="WP_147852452.1">
    <property type="nucleotide sequence ID" value="NZ_VDUZ01000084.1"/>
</dbReference>
<evidence type="ECO:0000313" key="10">
    <source>
        <dbReference type="EMBL" id="TXL69404.1"/>
    </source>
</evidence>
<dbReference type="Pfam" id="PF00528">
    <property type="entry name" value="BPD_transp_1"/>
    <property type="match status" value="1"/>
</dbReference>
<feature type="transmembrane region" description="Helical" evidence="8">
    <location>
        <begin position="241"/>
        <end position="263"/>
    </location>
</feature>